<dbReference type="EMBL" id="PDCK01000043">
    <property type="protein sequence ID" value="PRQ35067.1"/>
    <property type="molecule type" value="Genomic_DNA"/>
</dbReference>
<sequence>MTKHHPDLIMCRKQLGIVIGPLSQKCDGSLCYMWRSWDFLCLLLLIRSFCGKNYYVC</sequence>
<dbReference type="Pfam" id="PF03660">
    <property type="entry name" value="PHF5"/>
    <property type="match status" value="1"/>
</dbReference>
<reference evidence="2 3" key="1">
    <citation type="journal article" date="2018" name="Nat. Genet.">
        <title>The Rosa genome provides new insights in the design of modern roses.</title>
        <authorList>
            <person name="Bendahmane M."/>
        </authorList>
    </citation>
    <scope>NUCLEOTIDE SEQUENCE [LARGE SCALE GENOMIC DNA]</scope>
    <source>
        <strain evidence="3">cv. Old Blush</strain>
    </source>
</reference>
<dbReference type="Gramene" id="PRQ35067">
    <property type="protein sequence ID" value="PRQ35067"/>
    <property type="gene ID" value="RchiOBHm_Chr5g0075971"/>
</dbReference>
<name>A0A2P6QLK8_ROSCH</name>
<evidence type="ECO:0000313" key="3">
    <source>
        <dbReference type="Proteomes" id="UP000238479"/>
    </source>
</evidence>
<accession>A0A2P6QLK8</accession>
<comment type="caution">
    <text evidence="2">The sequence shown here is derived from an EMBL/GenBank/DDBJ whole genome shotgun (WGS) entry which is preliminary data.</text>
</comment>
<dbReference type="STRING" id="74649.A0A2P6QLK8"/>
<evidence type="ECO:0000313" key="2">
    <source>
        <dbReference type="EMBL" id="PRQ35067.1"/>
    </source>
</evidence>
<gene>
    <name evidence="2" type="ORF">RchiOBHm_Chr5g0075971</name>
</gene>
<organism evidence="2 3">
    <name type="scientific">Rosa chinensis</name>
    <name type="common">China rose</name>
    <dbReference type="NCBI Taxonomy" id="74649"/>
    <lineage>
        <taxon>Eukaryota</taxon>
        <taxon>Viridiplantae</taxon>
        <taxon>Streptophyta</taxon>
        <taxon>Embryophyta</taxon>
        <taxon>Tracheophyta</taxon>
        <taxon>Spermatophyta</taxon>
        <taxon>Magnoliopsida</taxon>
        <taxon>eudicotyledons</taxon>
        <taxon>Gunneridae</taxon>
        <taxon>Pentapetalae</taxon>
        <taxon>rosids</taxon>
        <taxon>fabids</taxon>
        <taxon>Rosales</taxon>
        <taxon>Rosaceae</taxon>
        <taxon>Rosoideae</taxon>
        <taxon>Rosoideae incertae sedis</taxon>
        <taxon>Rosa</taxon>
    </lineage>
</organism>
<dbReference type="Proteomes" id="UP000238479">
    <property type="component" value="Chromosome 5"/>
</dbReference>
<evidence type="ECO:0000256" key="1">
    <source>
        <dbReference type="ARBA" id="ARBA00008626"/>
    </source>
</evidence>
<protein>
    <submittedName>
        <fullName evidence="2">Uncharacterized protein</fullName>
    </submittedName>
</protein>
<comment type="similarity">
    <text evidence="1">Belongs to the PHF5 family.</text>
</comment>
<proteinExistence type="inferred from homology"/>
<dbReference type="GO" id="GO:0000398">
    <property type="term" value="P:mRNA splicing, via spliceosome"/>
    <property type="evidence" value="ECO:0007669"/>
    <property type="project" value="InterPro"/>
</dbReference>
<dbReference type="InterPro" id="IPR005345">
    <property type="entry name" value="PHF5"/>
</dbReference>
<keyword evidence="3" id="KW-1185">Reference proteome</keyword>
<dbReference type="AlphaFoldDB" id="A0A2P6QLK8"/>